<evidence type="ECO:0000256" key="2">
    <source>
        <dbReference type="SAM" id="Phobius"/>
    </source>
</evidence>
<dbReference type="EMBL" id="SOAU01000001">
    <property type="protein sequence ID" value="TDT17969.1"/>
    <property type="molecule type" value="Genomic_DNA"/>
</dbReference>
<keyword evidence="4" id="KW-1185">Reference proteome</keyword>
<feature type="transmembrane region" description="Helical" evidence="2">
    <location>
        <begin position="29"/>
        <end position="49"/>
    </location>
</feature>
<keyword evidence="2" id="KW-1133">Transmembrane helix</keyword>
<dbReference type="Proteomes" id="UP000294558">
    <property type="component" value="Unassembled WGS sequence"/>
</dbReference>
<protein>
    <submittedName>
        <fullName evidence="3">Uncharacterized protein</fullName>
    </submittedName>
</protein>
<dbReference type="RefSeq" id="WP_133870217.1">
    <property type="nucleotide sequence ID" value="NZ_SOAU01000001.1"/>
</dbReference>
<feature type="region of interest" description="Disordered" evidence="1">
    <location>
        <begin position="1"/>
        <end position="23"/>
    </location>
</feature>
<sequence length="364" mass="38749">MSDETSNDMSTDMSDAPSPSNPLRSTGTALVGVAAIVCLVGGILGLWTVQTATDSERFEERVEELVQDEEISDALARRVVTEIAEGIGIRDAVVEVLPESLEPAADFLLAGVRSRVDDRVAELIRTDEVAASVATVAGTAHEAAIAVLDGDNSIDGVDISDGEVTINLLPLTNRALGLLQDEFGLFGDVDLPDMDRSGDPDEQRAALEAAFDRDLPDDFGTPVIFQSERLDEVGSEVQALRDVFQLAKRAFWILLLAGVALTGLTIWLARQRWRAACYLVAGLFATTLVVSVTGNQASDRLPDVVESPGARATVSNITAALTDDLDQTLFAYSIVALMVLVAAAVVLIGAPWATRRNADRADAE</sequence>
<feature type="transmembrane region" description="Helical" evidence="2">
    <location>
        <begin position="329"/>
        <end position="350"/>
    </location>
</feature>
<keyword evidence="2" id="KW-0812">Transmembrane</keyword>
<evidence type="ECO:0000256" key="1">
    <source>
        <dbReference type="SAM" id="MobiDB-lite"/>
    </source>
</evidence>
<evidence type="ECO:0000313" key="3">
    <source>
        <dbReference type="EMBL" id="TDT17969.1"/>
    </source>
</evidence>
<keyword evidence="2" id="KW-0472">Membrane</keyword>
<feature type="transmembrane region" description="Helical" evidence="2">
    <location>
        <begin position="250"/>
        <end position="269"/>
    </location>
</feature>
<gene>
    <name evidence="3" type="ORF">BDK89_3583</name>
</gene>
<feature type="compositionally biased region" description="Polar residues" evidence="1">
    <location>
        <begin position="7"/>
        <end position="23"/>
    </location>
</feature>
<evidence type="ECO:0000313" key="4">
    <source>
        <dbReference type="Proteomes" id="UP000294558"/>
    </source>
</evidence>
<comment type="caution">
    <text evidence="3">The sequence shown here is derived from an EMBL/GenBank/DDBJ whole genome shotgun (WGS) entry which is preliminary data.</text>
</comment>
<proteinExistence type="predicted"/>
<accession>A0A4R7I4S5</accession>
<feature type="transmembrane region" description="Helical" evidence="2">
    <location>
        <begin position="276"/>
        <end position="294"/>
    </location>
</feature>
<reference evidence="3 4" key="1">
    <citation type="submission" date="2019-03" db="EMBL/GenBank/DDBJ databases">
        <title>Sequencing the genomes of 1000 actinobacteria strains.</title>
        <authorList>
            <person name="Klenk H.-P."/>
        </authorList>
    </citation>
    <scope>NUCLEOTIDE SEQUENCE [LARGE SCALE GENOMIC DNA]</scope>
    <source>
        <strain evidence="3 4">DSM 18936</strain>
    </source>
</reference>
<dbReference type="AlphaFoldDB" id="A0A4R7I4S5"/>
<organism evidence="3 4">
    <name type="scientific">Ilumatobacter fluminis</name>
    <dbReference type="NCBI Taxonomy" id="467091"/>
    <lineage>
        <taxon>Bacteria</taxon>
        <taxon>Bacillati</taxon>
        <taxon>Actinomycetota</taxon>
        <taxon>Acidimicrobiia</taxon>
        <taxon>Acidimicrobiales</taxon>
        <taxon>Ilumatobacteraceae</taxon>
        <taxon>Ilumatobacter</taxon>
    </lineage>
</organism>
<name>A0A4R7I4S5_9ACTN</name>
<dbReference type="OrthoDB" id="9960898at2"/>